<feature type="compositionally biased region" description="Polar residues" evidence="2">
    <location>
        <begin position="315"/>
        <end position="325"/>
    </location>
</feature>
<dbReference type="KEGG" id="pki:111843236"/>
<keyword evidence="4" id="KW-1185">Reference proteome</keyword>
<feature type="compositionally biased region" description="Polar residues" evidence="2">
    <location>
        <begin position="196"/>
        <end position="210"/>
    </location>
</feature>
<reference evidence="3" key="2">
    <citation type="submission" date="2025-09" db="UniProtKB">
        <authorList>
            <consortium name="Ensembl"/>
        </authorList>
    </citation>
    <scope>IDENTIFICATION</scope>
</reference>
<dbReference type="GeneTree" id="ENSGT00390000004090"/>
<dbReference type="OrthoDB" id="10028852at2759"/>
<dbReference type="GO" id="GO:0032465">
    <property type="term" value="P:regulation of cytokinesis"/>
    <property type="evidence" value="ECO:0007669"/>
    <property type="project" value="InterPro"/>
</dbReference>
<feature type="region of interest" description="Disordered" evidence="2">
    <location>
        <begin position="115"/>
        <end position="302"/>
    </location>
</feature>
<evidence type="ECO:0000256" key="1">
    <source>
        <dbReference type="SAM" id="Coils"/>
    </source>
</evidence>
<dbReference type="AlphaFoldDB" id="A0A3B3RU46"/>
<dbReference type="InterPro" id="IPR033207">
    <property type="entry name" value="CCP110"/>
</dbReference>
<reference evidence="3" key="1">
    <citation type="submission" date="2025-08" db="UniProtKB">
        <authorList>
            <consortium name="Ensembl"/>
        </authorList>
    </citation>
    <scope>IDENTIFICATION</scope>
</reference>
<feature type="coiled-coil region" evidence="1">
    <location>
        <begin position="416"/>
        <end position="447"/>
    </location>
</feature>
<dbReference type="STRING" id="1676925.ENSPKIP00000021370"/>
<feature type="compositionally biased region" description="Polar residues" evidence="2">
    <location>
        <begin position="252"/>
        <end position="262"/>
    </location>
</feature>
<proteinExistence type="predicted"/>
<dbReference type="PROSITE" id="PS50096">
    <property type="entry name" value="IQ"/>
    <property type="match status" value="1"/>
</dbReference>
<accession>A0A3B3RU46</accession>
<feature type="region of interest" description="Disordered" evidence="2">
    <location>
        <begin position="314"/>
        <end position="341"/>
    </location>
</feature>
<organism evidence="3 4">
    <name type="scientific">Paramormyrops kingsleyae</name>
    <dbReference type="NCBI Taxonomy" id="1676925"/>
    <lineage>
        <taxon>Eukaryota</taxon>
        <taxon>Metazoa</taxon>
        <taxon>Chordata</taxon>
        <taxon>Craniata</taxon>
        <taxon>Vertebrata</taxon>
        <taxon>Euteleostomi</taxon>
        <taxon>Actinopterygii</taxon>
        <taxon>Neopterygii</taxon>
        <taxon>Teleostei</taxon>
        <taxon>Osteoglossocephala</taxon>
        <taxon>Osteoglossomorpha</taxon>
        <taxon>Osteoglossiformes</taxon>
        <taxon>Mormyridae</taxon>
        <taxon>Paramormyrops</taxon>
    </lineage>
</organism>
<feature type="compositionally biased region" description="Polar residues" evidence="2">
    <location>
        <begin position="460"/>
        <end position="469"/>
    </location>
</feature>
<dbReference type="GO" id="GO:0032053">
    <property type="term" value="P:ciliary basal body organization"/>
    <property type="evidence" value="ECO:0007669"/>
    <property type="project" value="TreeGrafter"/>
</dbReference>
<protein>
    <submittedName>
        <fullName evidence="3">Centriolar coiled-coil protein of 110 kDa-like</fullName>
    </submittedName>
</protein>
<dbReference type="GO" id="GO:0005814">
    <property type="term" value="C:centriole"/>
    <property type="evidence" value="ECO:0007669"/>
    <property type="project" value="InterPro"/>
</dbReference>
<feature type="region of interest" description="Disordered" evidence="2">
    <location>
        <begin position="616"/>
        <end position="711"/>
    </location>
</feature>
<evidence type="ECO:0000256" key="2">
    <source>
        <dbReference type="SAM" id="MobiDB-lite"/>
    </source>
</evidence>
<keyword evidence="1" id="KW-0175">Coiled coil</keyword>
<dbReference type="GO" id="GO:1903723">
    <property type="term" value="P:negative regulation of centriole elongation"/>
    <property type="evidence" value="ECO:0007669"/>
    <property type="project" value="TreeGrafter"/>
</dbReference>
<evidence type="ECO:0000313" key="3">
    <source>
        <dbReference type="Ensembl" id="ENSPKIP00000021370.1"/>
    </source>
</evidence>
<dbReference type="Proteomes" id="UP000261540">
    <property type="component" value="Unplaced"/>
</dbReference>
<feature type="compositionally biased region" description="Basic and acidic residues" evidence="2">
    <location>
        <begin position="84"/>
        <end position="96"/>
    </location>
</feature>
<feature type="region of interest" description="Disordered" evidence="2">
    <location>
        <begin position="448"/>
        <end position="469"/>
    </location>
</feature>
<feature type="region of interest" description="Disordered" evidence="2">
    <location>
        <begin position="68"/>
        <end position="103"/>
    </location>
</feature>
<sequence>MMESYKDFCSRSLARLQADGKMQIRQSSRGQQREFSAIRFHGRAVLCPVLSEEQRREMAQYRLKAAQLDAGRQGQRRSPLQARVQDKEGSVQEHPEPGAQGQIAASLTPPLCCTENGFYLSPEEAGPTPSSPAQGEGPEDLGDQGGGGEESRSPDISLQSLRMRSREQELGCQGSWGMPGTMPSLRESLSDKENQRGGQSPPSPANSPRQTCLPEAASSGLLHDPSGAYTLPPSTGTGLSPRPHRRRPRPVSTGNILATSPINMPDIGPRWTDSLAPSLDSTQRGDSFGSGPPCSVSPLGAGVATSGFRRRCHTLDSNLKPSPQGTPIDRSQERLPRLMVPRSPPYDVRGSLPLRIHPHVAQDSPPRSEPESLPGCHSSVGATENRNGDVQLKVQALQEMRWQLEEEHNWQLSVLIAEQERAQHRLLQELEEKERRLIEQGAELDSLGEPAASWGRQRDSFSPLSPSYPTNFPAEKSPVGSIGSLPSPNIHPAVYLWGGSKTRERLIHMLSPEMQGALCRLSAIARGFLTRRLLKTEKVTHLRQTVQDTRDFIQSFQGEAPLRKGALSTQDVTLQQRVRAQLRAALYDVHDIFFEMPLEDRLALLQMDRELRTERKIREMEKARSPKDRLTLSTATQKSLDRRKLRVGETPTHSKKAHQKPKSPPANRILQPSQGQNAPVAGQLLRQGSLYRKTPQERVRHSDTRKRHSLG</sequence>
<dbReference type="PANTHER" id="PTHR13594">
    <property type="entry name" value="CENTRIOLAR COILED-COIL PROTEIN OF 110 KDA"/>
    <property type="match status" value="1"/>
</dbReference>
<dbReference type="Ensembl" id="ENSPKIT00000002006.1">
    <property type="protein sequence ID" value="ENSPKIP00000021370.1"/>
    <property type="gene ID" value="ENSPKIG00000005807.1"/>
</dbReference>
<dbReference type="Pfam" id="PF16025">
    <property type="entry name" value="CaM_bind"/>
    <property type="match status" value="1"/>
</dbReference>
<dbReference type="PANTHER" id="PTHR13594:SF3">
    <property type="entry name" value="CENTRIOLAR COILED-COIL PROTEIN OF 110 KDA-LIKE ISOFORM X3"/>
    <property type="match status" value="1"/>
</dbReference>
<name>A0A3B3RU46_9TELE</name>
<evidence type="ECO:0000313" key="4">
    <source>
        <dbReference type="Proteomes" id="UP000261540"/>
    </source>
</evidence>
<feature type="compositionally biased region" description="Basic and acidic residues" evidence="2">
    <location>
        <begin position="616"/>
        <end position="630"/>
    </location>
</feature>
<feature type="region of interest" description="Disordered" evidence="2">
    <location>
        <begin position="358"/>
        <end position="387"/>
    </location>
</feature>
<dbReference type="GO" id="GO:0007099">
    <property type="term" value="P:centriole replication"/>
    <property type="evidence" value="ECO:0007669"/>
    <property type="project" value="InterPro"/>
</dbReference>